<dbReference type="PRINTS" id="PR00080">
    <property type="entry name" value="SDRFAMILY"/>
</dbReference>
<reference evidence="8" key="4">
    <citation type="journal article" date="2019" name="Int. J. Syst. Evol. Microbiol.">
        <title>The Global Catalogue of Microorganisms (GCM) 10K type strain sequencing project: providing services to taxonomists for standard genome sequencing and annotation.</title>
        <authorList>
            <consortium name="The Broad Institute Genomics Platform"/>
            <consortium name="The Broad Institute Genome Sequencing Center for Infectious Disease"/>
            <person name="Wu L."/>
            <person name="Ma J."/>
        </authorList>
    </citation>
    <scope>NUCLEOTIDE SEQUENCE [LARGE SCALE GENOMIC DNA]</scope>
    <source>
        <strain evidence="8">CCM 8778</strain>
    </source>
</reference>
<evidence type="ECO:0000313" key="8">
    <source>
        <dbReference type="Proteomes" id="UP000655550"/>
    </source>
</evidence>
<sequence length="277" mass="30344">MHRKVFANKVFERKVVVVTGGGAGIGRALAIRFAQAGARLVIFDLQQETLDSLVQHLADHHNVEALGLCCDVADALAVQAAMQRVLERFGGIDILINNAGITHRSTFAETELAVFQRVMAVNYFGALHCTREALPSLIARQGQVIVLSSLSGFAPLLYRSAYNASKHALHGLFETLRFELRGSGVNIMLVCPGFTATDLRKNALVGDGSPTRQPPLAMGKVASPQDVAEAIYQGALQRRRLLVLSNVDWRARVLARFFPRLFERVLLPRLSGLRPPQ</sequence>
<reference evidence="5" key="1">
    <citation type="journal article" date="2014" name="Int. J. Syst. Evol. Microbiol.">
        <title>Complete genome of a new Firmicutes species belonging to the dominant human colonic microbiota ('Ruminococcus bicirculans') reveals two chromosomes and a selective capacity to utilize plant glucans.</title>
        <authorList>
            <consortium name="NISC Comparative Sequencing Program"/>
            <person name="Wegmann U."/>
            <person name="Louis P."/>
            <person name="Goesmann A."/>
            <person name="Henrissat B."/>
            <person name="Duncan S.H."/>
            <person name="Flint H.J."/>
        </authorList>
    </citation>
    <scope>NUCLEOTIDE SEQUENCE</scope>
    <source>
        <strain evidence="5">CCM 8778</strain>
    </source>
</reference>
<reference evidence="6" key="3">
    <citation type="submission" date="2017-12" db="EMBL/GenBank/DDBJ databases">
        <authorList>
            <person name="Hurst M.R.H."/>
        </authorList>
    </citation>
    <scope>NUCLEOTIDE SEQUENCE [LARGE SCALE GENOMIC DNA]</scope>
    <source>
        <strain evidence="6">ZYSR67-Z</strain>
    </source>
</reference>
<evidence type="ECO:0000256" key="3">
    <source>
        <dbReference type="RuleBase" id="RU000363"/>
    </source>
</evidence>
<dbReference type="RefSeq" id="WP_093985622.1">
    <property type="nucleotide sequence ID" value="NZ_BMDE01000010.1"/>
</dbReference>
<dbReference type="InterPro" id="IPR020904">
    <property type="entry name" value="Sc_DH/Rdtase_CS"/>
</dbReference>
<evidence type="ECO:0000256" key="2">
    <source>
        <dbReference type="ARBA" id="ARBA00023002"/>
    </source>
</evidence>
<evidence type="ECO:0000313" key="7">
    <source>
        <dbReference type="Proteomes" id="UP000242861"/>
    </source>
</evidence>
<dbReference type="AlphaFoldDB" id="A0A2I0CL17"/>
<dbReference type="EMBL" id="PIYS01000034">
    <property type="protein sequence ID" value="PKF69840.1"/>
    <property type="molecule type" value="Genomic_DNA"/>
</dbReference>
<dbReference type="FunFam" id="3.40.50.720:FF:000084">
    <property type="entry name" value="Short-chain dehydrogenase reductase"/>
    <property type="match status" value="1"/>
</dbReference>
<dbReference type="EMBL" id="BMDE01000010">
    <property type="protein sequence ID" value="GGH96493.1"/>
    <property type="molecule type" value="Genomic_DNA"/>
</dbReference>
<evidence type="ECO:0000256" key="1">
    <source>
        <dbReference type="ARBA" id="ARBA00006484"/>
    </source>
</evidence>
<dbReference type="Gene3D" id="3.40.50.720">
    <property type="entry name" value="NAD(P)-binding Rossmann-like Domain"/>
    <property type="match status" value="1"/>
</dbReference>
<dbReference type="Pfam" id="PF00106">
    <property type="entry name" value="adh_short"/>
    <property type="match status" value="1"/>
</dbReference>
<proteinExistence type="inferred from homology"/>
<evidence type="ECO:0000313" key="6">
    <source>
        <dbReference type="EMBL" id="PKF69840.1"/>
    </source>
</evidence>
<evidence type="ECO:0000259" key="4">
    <source>
        <dbReference type="SMART" id="SM00822"/>
    </source>
</evidence>
<keyword evidence="2" id="KW-0560">Oxidoreductase</keyword>
<dbReference type="InterPro" id="IPR057326">
    <property type="entry name" value="KR_dom"/>
</dbReference>
<feature type="domain" description="Ketoreductase" evidence="4">
    <location>
        <begin position="14"/>
        <end position="193"/>
    </location>
</feature>
<evidence type="ECO:0000313" key="5">
    <source>
        <dbReference type="EMBL" id="GGH96493.1"/>
    </source>
</evidence>
<protein>
    <submittedName>
        <fullName evidence="6">Short chain dehydrogenase</fullName>
    </submittedName>
</protein>
<reference evidence="5" key="5">
    <citation type="submission" date="2024-05" db="EMBL/GenBank/DDBJ databases">
        <authorList>
            <person name="Sun Q."/>
            <person name="Sedlacek I."/>
        </authorList>
    </citation>
    <scope>NUCLEOTIDE SEQUENCE</scope>
    <source>
        <strain evidence="5">CCM 8778</strain>
    </source>
</reference>
<dbReference type="Proteomes" id="UP000655550">
    <property type="component" value="Unassembled WGS sequence"/>
</dbReference>
<dbReference type="PANTHER" id="PTHR44196">
    <property type="entry name" value="DEHYDROGENASE/REDUCTASE SDR FAMILY MEMBER 7B"/>
    <property type="match status" value="1"/>
</dbReference>
<name>A0A2I0CL17_9PSED</name>
<dbReference type="InterPro" id="IPR002347">
    <property type="entry name" value="SDR_fam"/>
</dbReference>
<dbReference type="NCBIfam" id="NF004825">
    <property type="entry name" value="PRK06181.1"/>
    <property type="match status" value="1"/>
</dbReference>
<gene>
    <name evidence="6" type="ORF">CW360_16405</name>
    <name evidence="5" type="ORF">GCM10007363_28200</name>
</gene>
<dbReference type="SMART" id="SM00822">
    <property type="entry name" value="PKS_KR"/>
    <property type="match status" value="1"/>
</dbReference>
<dbReference type="PROSITE" id="PS00061">
    <property type="entry name" value="ADH_SHORT"/>
    <property type="match status" value="1"/>
</dbReference>
<comment type="caution">
    <text evidence="6">The sequence shown here is derived from an EMBL/GenBank/DDBJ whole genome shotgun (WGS) entry which is preliminary data.</text>
</comment>
<comment type="similarity">
    <text evidence="1 3">Belongs to the short-chain dehydrogenases/reductases (SDR) family.</text>
</comment>
<dbReference type="GO" id="GO:0016020">
    <property type="term" value="C:membrane"/>
    <property type="evidence" value="ECO:0007669"/>
    <property type="project" value="TreeGrafter"/>
</dbReference>
<keyword evidence="8" id="KW-1185">Reference proteome</keyword>
<dbReference type="InterPro" id="IPR036291">
    <property type="entry name" value="NAD(P)-bd_dom_sf"/>
</dbReference>
<dbReference type="PRINTS" id="PR00081">
    <property type="entry name" value="GDHRDH"/>
</dbReference>
<organism evidence="6 7">
    <name type="scientific">Pseudomonas fluvialis</name>
    <dbReference type="NCBI Taxonomy" id="1793966"/>
    <lineage>
        <taxon>Bacteria</taxon>
        <taxon>Pseudomonadati</taxon>
        <taxon>Pseudomonadota</taxon>
        <taxon>Gammaproteobacteria</taxon>
        <taxon>Pseudomonadales</taxon>
        <taxon>Pseudomonadaceae</taxon>
        <taxon>Pseudomonas</taxon>
    </lineage>
</organism>
<dbReference type="PANTHER" id="PTHR44196:SF1">
    <property type="entry name" value="DEHYDROGENASE_REDUCTASE SDR FAMILY MEMBER 7B"/>
    <property type="match status" value="1"/>
</dbReference>
<dbReference type="SUPFAM" id="SSF51735">
    <property type="entry name" value="NAD(P)-binding Rossmann-fold domains"/>
    <property type="match status" value="1"/>
</dbReference>
<dbReference type="GO" id="GO:0016491">
    <property type="term" value="F:oxidoreductase activity"/>
    <property type="evidence" value="ECO:0007669"/>
    <property type="project" value="UniProtKB-KW"/>
</dbReference>
<reference evidence="7" key="2">
    <citation type="submission" date="2017-12" db="EMBL/GenBank/DDBJ databases">
        <authorList>
            <person name="Yu X.-Y."/>
        </authorList>
    </citation>
    <scope>NUCLEOTIDE SEQUENCE [LARGE SCALE GENOMIC DNA]</scope>
    <source>
        <strain evidence="7">ZYSR67-Z</strain>
    </source>
</reference>
<accession>A0A2I0CL17</accession>
<dbReference type="Proteomes" id="UP000242861">
    <property type="component" value="Unassembled WGS sequence"/>
</dbReference>